<feature type="region of interest" description="Disordered" evidence="1">
    <location>
        <begin position="281"/>
        <end position="346"/>
    </location>
</feature>
<protein>
    <submittedName>
        <fullName evidence="2">Uncharacterized protein</fullName>
    </submittedName>
</protein>
<dbReference type="OrthoDB" id="10490056at2759"/>
<evidence type="ECO:0000313" key="2">
    <source>
        <dbReference type="EMBL" id="KAF0972673.1"/>
    </source>
</evidence>
<proteinExistence type="predicted"/>
<reference evidence="2 3" key="1">
    <citation type="journal article" date="2019" name="Sci. Rep.">
        <title>Nanopore sequencing improves the draft genome of the human pathogenic amoeba Naegleria fowleri.</title>
        <authorList>
            <person name="Liechti N."/>
            <person name="Schurch N."/>
            <person name="Bruggmann R."/>
            <person name="Wittwer M."/>
        </authorList>
    </citation>
    <scope>NUCLEOTIDE SEQUENCE [LARGE SCALE GENOMIC DNA]</scope>
    <source>
        <strain evidence="2 3">ATCC 30894</strain>
    </source>
</reference>
<feature type="compositionally biased region" description="Polar residues" evidence="1">
    <location>
        <begin position="382"/>
        <end position="402"/>
    </location>
</feature>
<dbReference type="EMBL" id="VFQX01000066">
    <property type="protein sequence ID" value="KAF0972673.1"/>
    <property type="molecule type" value="Genomic_DNA"/>
</dbReference>
<dbReference type="AlphaFoldDB" id="A0A6A5AZ19"/>
<gene>
    <name evidence="2" type="ORF">FDP41_008922</name>
</gene>
<feature type="region of interest" description="Disordered" evidence="1">
    <location>
        <begin position="26"/>
        <end position="145"/>
    </location>
</feature>
<comment type="caution">
    <text evidence="2">The sequence shown here is derived from an EMBL/GenBank/DDBJ whole genome shotgun (WGS) entry which is preliminary data.</text>
</comment>
<feature type="compositionally biased region" description="Low complexity" evidence="1">
    <location>
        <begin position="33"/>
        <end position="72"/>
    </location>
</feature>
<dbReference type="VEuPathDB" id="AmoebaDB:NF0069950"/>
<dbReference type="GeneID" id="68116139"/>
<keyword evidence="3" id="KW-1185">Reference proteome</keyword>
<evidence type="ECO:0000313" key="3">
    <source>
        <dbReference type="Proteomes" id="UP000444721"/>
    </source>
</evidence>
<dbReference type="VEuPathDB" id="AmoebaDB:FDP41_008922"/>
<feature type="region of interest" description="Disordered" evidence="1">
    <location>
        <begin position="228"/>
        <end position="251"/>
    </location>
</feature>
<accession>A0A6A5AZ19</accession>
<feature type="compositionally biased region" description="Polar residues" evidence="1">
    <location>
        <begin position="313"/>
        <end position="324"/>
    </location>
</feature>
<name>A0A6A5AZ19_NAEFO</name>
<feature type="compositionally biased region" description="Low complexity" evidence="1">
    <location>
        <begin position="228"/>
        <end position="242"/>
    </location>
</feature>
<sequence>MNSTNAAASSPYHQSSVRPQRSTLQYHYHHRSSSSPPNNNNQRNYMNHPHSSLLSPSSNMNSTSLMLNNNNTATSSPTHKGSSHLIVRRSSIVRHKEVNDSTMFTETSRRPSTTRLPSLSSPKAAVASSNSSNNSSSSTSPLSETTSSFASTASISVNGNSILTINSSPSYVNSTNTGALSQTHKHPKFNRMHSTLGIIQLRNHSSQYRNSNPSLANDEPHDRQYCRSPLRSTTSTSSLLSSNQTCNEGSEKSLIIGPSSLVQSPPPMNIHPSLLVSPDLDSSPFRKPSLCSARKRSTFQAPSMDEEPDLTRRSSFSNQGQPPQQMDAHRSATPVPGGYSSRSMSPMGMVSSSLICQAPSMPSNSACPSTSFSTTVTFNSTEKTSPTNAKQNQEPKRTNSSFVEKISNAVETQRQIEALRDYVKLDSFAFGSQNEEYKEYSAVDTKNDELLYGKYVDMYGDQKMLLNVHNLVKEYINTKGSRKNVDDVNAIVMDVLRKFNSRTLKKNKSEATIRTFNLK</sequence>
<feature type="compositionally biased region" description="Low complexity" evidence="1">
    <location>
        <begin position="110"/>
        <end position="145"/>
    </location>
</feature>
<dbReference type="Proteomes" id="UP000444721">
    <property type="component" value="Unassembled WGS sequence"/>
</dbReference>
<feature type="region of interest" description="Disordered" evidence="1">
    <location>
        <begin position="1"/>
        <end position="20"/>
    </location>
</feature>
<organism evidence="2 3">
    <name type="scientific">Naegleria fowleri</name>
    <name type="common">Brain eating amoeba</name>
    <dbReference type="NCBI Taxonomy" id="5763"/>
    <lineage>
        <taxon>Eukaryota</taxon>
        <taxon>Discoba</taxon>
        <taxon>Heterolobosea</taxon>
        <taxon>Tetramitia</taxon>
        <taxon>Eutetramitia</taxon>
        <taxon>Vahlkampfiidae</taxon>
        <taxon>Naegleria</taxon>
    </lineage>
</organism>
<dbReference type="RefSeq" id="XP_044557387.1">
    <property type="nucleotide sequence ID" value="XM_044712826.1"/>
</dbReference>
<feature type="region of interest" description="Disordered" evidence="1">
    <location>
        <begin position="378"/>
        <end position="402"/>
    </location>
</feature>
<dbReference type="VEuPathDB" id="AmoebaDB:NfTy_047640"/>
<evidence type="ECO:0000256" key="1">
    <source>
        <dbReference type="SAM" id="MobiDB-lite"/>
    </source>
</evidence>